<dbReference type="InterPro" id="IPR036237">
    <property type="entry name" value="Xyl_isomerase-like_sf"/>
</dbReference>
<comment type="caution">
    <text evidence="2">The sequence shown here is derived from an EMBL/GenBank/DDBJ whole genome shotgun (WGS) entry which is preliminary data.</text>
</comment>
<reference evidence="2" key="1">
    <citation type="journal article" date="2014" name="Front. Microbiol.">
        <title>High frequency of phylogenetically diverse reductive dehalogenase-homologous genes in deep subseafloor sedimentary metagenomes.</title>
        <authorList>
            <person name="Kawai M."/>
            <person name="Futagami T."/>
            <person name="Toyoda A."/>
            <person name="Takaki Y."/>
            <person name="Nishi S."/>
            <person name="Hori S."/>
            <person name="Arai W."/>
            <person name="Tsubouchi T."/>
            <person name="Morono Y."/>
            <person name="Uchiyama I."/>
            <person name="Ito T."/>
            <person name="Fujiyama A."/>
            <person name="Inagaki F."/>
            <person name="Takami H."/>
        </authorList>
    </citation>
    <scope>NUCLEOTIDE SEQUENCE</scope>
    <source>
        <strain evidence="2">Expedition CK06-06</strain>
    </source>
</reference>
<proteinExistence type="predicted"/>
<gene>
    <name evidence="2" type="ORF">S06H3_56953</name>
</gene>
<evidence type="ECO:0000313" key="2">
    <source>
        <dbReference type="EMBL" id="GAI56447.1"/>
    </source>
</evidence>
<feature type="non-terminal residue" evidence="2">
    <location>
        <position position="226"/>
    </location>
</feature>
<sequence>VSSQESRAQAKRTAPKNMHISLAAYSMRQALSDGSMDLFGFIDWCAEMNLAGTELTSYYFKEGFDKSYLHELKRRALGNGVTVSGTAVANNFCLPPGPEKKKEIDHVRRWIDYSVEFFAPHIRIFAGSLSDGVDKKTGFGWVADGIREVLDHAAERGIILGLENHGGITARAADHLAICDAVGEHPWFGINLDTGNYRTNPYEELAMSAPRAVNVQLKVEVFQEDG</sequence>
<feature type="non-terminal residue" evidence="2">
    <location>
        <position position="1"/>
    </location>
</feature>
<dbReference type="PANTHER" id="PTHR12110">
    <property type="entry name" value="HYDROXYPYRUVATE ISOMERASE"/>
    <property type="match status" value="1"/>
</dbReference>
<dbReference type="Pfam" id="PF01261">
    <property type="entry name" value="AP_endonuc_2"/>
    <property type="match status" value="1"/>
</dbReference>
<name>X1PJK6_9ZZZZ</name>
<dbReference type="SUPFAM" id="SSF51658">
    <property type="entry name" value="Xylose isomerase-like"/>
    <property type="match status" value="1"/>
</dbReference>
<feature type="domain" description="Xylose isomerase-like TIM barrel" evidence="1">
    <location>
        <begin position="42"/>
        <end position="218"/>
    </location>
</feature>
<accession>X1PJK6</accession>
<protein>
    <recommendedName>
        <fullName evidence="1">Xylose isomerase-like TIM barrel domain-containing protein</fullName>
    </recommendedName>
</protein>
<organism evidence="2">
    <name type="scientific">marine sediment metagenome</name>
    <dbReference type="NCBI Taxonomy" id="412755"/>
    <lineage>
        <taxon>unclassified sequences</taxon>
        <taxon>metagenomes</taxon>
        <taxon>ecological metagenomes</taxon>
    </lineage>
</organism>
<evidence type="ECO:0000259" key="1">
    <source>
        <dbReference type="Pfam" id="PF01261"/>
    </source>
</evidence>
<dbReference type="InterPro" id="IPR013022">
    <property type="entry name" value="Xyl_isomerase-like_TIM-brl"/>
</dbReference>
<dbReference type="EMBL" id="BARV01036697">
    <property type="protein sequence ID" value="GAI56447.1"/>
    <property type="molecule type" value="Genomic_DNA"/>
</dbReference>
<dbReference type="AlphaFoldDB" id="X1PJK6"/>
<dbReference type="PANTHER" id="PTHR12110:SF53">
    <property type="entry name" value="BLR5974 PROTEIN"/>
    <property type="match status" value="1"/>
</dbReference>
<dbReference type="Gene3D" id="3.20.20.150">
    <property type="entry name" value="Divalent-metal-dependent TIM barrel enzymes"/>
    <property type="match status" value="1"/>
</dbReference>
<dbReference type="InterPro" id="IPR050312">
    <property type="entry name" value="IolE/XylAMocC-like"/>
</dbReference>